<dbReference type="PANTHER" id="PTHR34978:SF3">
    <property type="entry name" value="SLR0241 PROTEIN"/>
    <property type="match status" value="1"/>
</dbReference>
<sequence length="699" mass="78317">MENFIIYILKSAGILSLFYLFYVLLLRTETSFEANRKFLITGIISSLTLPAIYFTKVVFIEVPQQNLRPSSQLINYAVSNTEETTTDWWQVVTIIYAVVAGLMLLKLIYRIYKAVQLVMSSTASASKGYRLIEDPGNTGAFSFFKYIFYNPELHSQEELEMILQHEKVHAAQFHSVDIILVNLISGILWFNPLAWLYKRSVEENLEFIADSKTAALSPSKTKYQQTLVKVAVPDFHPALTNHFYQSFIKKRILMLNKNINPRPKIWKMSLILPLLLGFMLLFNVETEAQIVEKKETPASKSKRPVSVIIDLNTTDDQLSNFSEKFKKENIRLDFKNIKRSSEGLLTSITTKFKDQNTGRKGELSLKKAEGISPFTFYIQPDGTIGLHPVEKKDQQITTVGPTTGQKQKKENIQITGKGRITVNTDNHSDSSKTFHASGGNKRYGHGSKGGGKITISQTTSSSTEAGFAHSQSRDSSKYSNLKVTVDGEVRESFNENDIDPESIAKISVRKNGSGKDTVKITTKSNKNNLNVIIAHSKNQQKPRPIFVVNGKVQPGKFTGKDIDPSNIDHINVLKGNSATDKYGKKGKKGVVEIYLKKNEVGKGFSTDSNYWHLSSSYSNEALENIRKTLKSKKNLDVEFSGIKRHDNGKITAITIQASAKGKNASASFSQDNGIPDVVVGLDEDENLIISSSKFYWQKN</sequence>
<name>A0ABU3CE49_9FLAO</name>
<keyword evidence="2" id="KW-1133">Transmembrane helix</keyword>
<dbReference type="CDD" id="cd07341">
    <property type="entry name" value="M56_BlaR1_MecR1_like"/>
    <property type="match status" value="1"/>
</dbReference>
<dbReference type="InterPro" id="IPR008756">
    <property type="entry name" value="Peptidase_M56"/>
</dbReference>
<dbReference type="Proteomes" id="UP001262889">
    <property type="component" value="Unassembled WGS sequence"/>
</dbReference>
<dbReference type="SUPFAM" id="SSF56935">
    <property type="entry name" value="Porins"/>
    <property type="match status" value="1"/>
</dbReference>
<feature type="compositionally biased region" description="Low complexity" evidence="1">
    <location>
        <begin position="453"/>
        <end position="463"/>
    </location>
</feature>
<feature type="transmembrane region" description="Helical" evidence="2">
    <location>
        <begin position="6"/>
        <end position="26"/>
    </location>
</feature>
<evidence type="ECO:0000259" key="3">
    <source>
        <dbReference type="Pfam" id="PF05569"/>
    </source>
</evidence>
<keyword evidence="2" id="KW-0472">Membrane</keyword>
<keyword evidence="5" id="KW-1185">Reference proteome</keyword>
<organism evidence="4 5">
    <name type="scientific">Autumnicola tepida</name>
    <dbReference type="NCBI Taxonomy" id="3075595"/>
    <lineage>
        <taxon>Bacteria</taxon>
        <taxon>Pseudomonadati</taxon>
        <taxon>Bacteroidota</taxon>
        <taxon>Flavobacteriia</taxon>
        <taxon>Flavobacteriales</taxon>
        <taxon>Flavobacteriaceae</taxon>
        <taxon>Autumnicola</taxon>
    </lineage>
</organism>
<dbReference type="Pfam" id="PF05569">
    <property type="entry name" value="Peptidase_M56"/>
    <property type="match status" value="1"/>
</dbReference>
<accession>A0ABU3CE49</accession>
<comment type="caution">
    <text evidence="4">The sequence shown here is derived from an EMBL/GenBank/DDBJ whole genome shotgun (WGS) entry which is preliminary data.</text>
</comment>
<gene>
    <name evidence="4" type="ORF">RM553_17380</name>
</gene>
<evidence type="ECO:0000313" key="4">
    <source>
        <dbReference type="EMBL" id="MDT0644615.1"/>
    </source>
</evidence>
<protein>
    <submittedName>
        <fullName evidence="4">M56 family metallopeptidase</fullName>
    </submittedName>
</protein>
<feature type="transmembrane region" description="Helical" evidence="2">
    <location>
        <begin position="38"/>
        <end position="60"/>
    </location>
</feature>
<dbReference type="PANTHER" id="PTHR34978">
    <property type="entry name" value="POSSIBLE SENSOR-TRANSDUCER PROTEIN BLAR"/>
    <property type="match status" value="1"/>
</dbReference>
<evidence type="ECO:0000256" key="1">
    <source>
        <dbReference type="SAM" id="MobiDB-lite"/>
    </source>
</evidence>
<evidence type="ECO:0000313" key="5">
    <source>
        <dbReference type="Proteomes" id="UP001262889"/>
    </source>
</evidence>
<dbReference type="RefSeq" id="WP_311536231.1">
    <property type="nucleotide sequence ID" value="NZ_JAVRHQ010000030.1"/>
</dbReference>
<feature type="domain" description="Peptidase M56" evidence="3">
    <location>
        <begin position="155"/>
        <end position="255"/>
    </location>
</feature>
<proteinExistence type="predicted"/>
<evidence type="ECO:0000256" key="2">
    <source>
        <dbReference type="SAM" id="Phobius"/>
    </source>
</evidence>
<feature type="region of interest" description="Disordered" evidence="1">
    <location>
        <begin position="420"/>
        <end position="479"/>
    </location>
</feature>
<dbReference type="Gene3D" id="2.170.130.10">
    <property type="entry name" value="TonB-dependent receptor, plug domain"/>
    <property type="match status" value="1"/>
</dbReference>
<dbReference type="InterPro" id="IPR052173">
    <property type="entry name" value="Beta-lactam_resp_regulator"/>
</dbReference>
<feature type="transmembrane region" description="Helical" evidence="2">
    <location>
        <begin position="88"/>
        <end position="109"/>
    </location>
</feature>
<dbReference type="EMBL" id="JAVRHQ010000030">
    <property type="protein sequence ID" value="MDT0644615.1"/>
    <property type="molecule type" value="Genomic_DNA"/>
</dbReference>
<reference evidence="4 5" key="1">
    <citation type="submission" date="2023-09" db="EMBL/GenBank/DDBJ databases">
        <authorList>
            <person name="Rey-Velasco X."/>
        </authorList>
    </citation>
    <scope>NUCLEOTIDE SEQUENCE [LARGE SCALE GENOMIC DNA]</scope>
    <source>
        <strain evidence="4 5">F363</strain>
    </source>
</reference>
<dbReference type="InterPro" id="IPR037066">
    <property type="entry name" value="Plug_dom_sf"/>
</dbReference>
<keyword evidence="2" id="KW-0812">Transmembrane</keyword>